<comment type="pathway">
    <text evidence="1 5">Carotenoid biosynthesis.</text>
</comment>
<dbReference type="Proteomes" id="UP001218246">
    <property type="component" value="Unassembled WGS sequence"/>
</dbReference>
<evidence type="ECO:0000256" key="5">
    <source>
        <dbReference type="RuleBase" id="RU362075"/>
    </source>
</evidence>
<sequence>MKRIGIVGGGIGALTAALILTKQGKSVEIFEKSHKLGGRLSFVERDGYRIDEGPTIVLLPNMIREILEEAGISSSQYELIPCDPLYTLFYRDGTTYTKYRDIEKQLQELERVFPEDKDGFLRFLNDMRMRFIIGKPAFLERSFVQKRSFFTYENMKTLVKLKAYQNTKKMMESYFQNEKLQEAYSLQTLYIGGNPAATPAIYSLVSFSEHEYGIWYVKGGYASLVQTLKEELKKRDVNIHYGVEVTGIRVEQNTATGIEVNASYYPFDAVLVNGDYPTMLPLLGKEAQMKNYTPSSGCVLLYFGLNKKYDSQIHQFFLSDDMDLHMKQVFQTKEVPEDPSFYTFYPSAIDDSLAPAGKSVLYTLVPVPSGDIDWSKEEVFVEDIITRMEENGFPSLRKHIEWMHVKTPNDAEREGLFAGGSFGIAPILFQSGAFRPQVKPLDIANLYAVGASIHPGGGIPIVMQGAKLAADAILNKGVEQIDFIRKGV</sequence>
<dbReference type="EMBL" id="JARULN010000005">
    <property type="protein sequence ID" value="MDG5753939.1"/>
    <property type="molecule type" value="Genomic_DNA"/>
</dbReference>
<organism evidence="7 8">
    <name type="scientific">Ectobacillus antri</name>
    <dbReference type="NCBI Taxonomy" id="2486280"/>
    <lineage>
        <taxon>Bacteria</taxon>
        <taxon>Bacillati</taxon>
        <taxon>Bacillota</taxon>
        <taxon>Bacilli</taxon>
        <taxon>Bacillales</taxon>
        <taxon>Bacillaceae</taxon>
        <taxon>Ectobacillus</taxon>
    </lineage>
</organism>
<keyword evidence="3 5" id="KW-0560">Oxidoreductase</keyword>
<name>A0ABT6H401_9BACI</name>
<comment type="caution">
    <text evidence="7">The sequence shown here is derived from an EMBL/GenBank/DDBJ whole genome shotgun (WGS) entry which is preliminary data.</text>
</comment>
<keyword evidence="2 5" id="KW-0125">Carotenoid biosynthesis</keyword>
<keyword evidence="8" id="KW-1185">Reference proteome</keyword>
<evidence type="ECO:0000259" key="6">
    <source>
        <dbReference type="Pfam" id="PF01593"/>
    </source>
</evidence>
<dbReference type="InterPro" id="IPR014105">
    <property type="entry name" value="Carotenoid/retinoid_OxRdtase"/>
</dbReference>
<evidence type="ECO:0000313" key="7">
    <source>
        <dbReference type="EMBL" id="MDG5753939.1"/>
    </source>
</evidence>
<proteinExistence type="inferred from homology"/>
<gene>
    <name evidence="7" type="primary">crtI</name>
    <name evidence="7" type="ORF">P6P90_08125</name>
</gene>
<dbReference type="PANTHER" id="PTHR43734:SF1">
    <property type="entry name" value="PHYTOENE DESATURASE"/>
    <property type="match status" value="1"/>
</dbReference>
<dbReference type="Pfam" id="PF01593">
    <property type="entry name" value="Amino_oxidase"/>
    <property type="match status" value="1"/>
</dbReference>
<evidence type="ECO:0000256" key="4">
    <source>
        <dbReference type="ARBA" id="ARBA00038322"/>
    </source>
</evidence>
<dbReference type="InterPro" id="IPR002937">
    <property type="entry name" value="Amino_oxidase"/>
</dbReference>
<dbReference type="InterPro" id="IPR036188">
    <property type="entry name" value="FAD/NAD-bd_sf"/>
</dbReference>
<dbReference type="EC" id="1.-.-.-" evidence="7"/>
<evidence type="ECO:0000256" key="2">
    <source>
        <dbReference type="ARBA" id="ARBA00022746"/>
    </source>
</evidence>
<comment type="similarity">
    <text evidence="4">Belongs to the carotenoid/retinoid oxidoreductase family. CrtN subfamily.</text>
</comment>
<dbReference type="NCBIfam" id="TIGR02734">
    <property type="entry name" value="crtI_fam"/>
    <property type="match status" value="1"/>
</dbReference>
<feature type="domain" description="Amine oxidase" evidence="6">
    <location>
        <begin position="14"/>
        <end position="474"/>
    </location>
</feature>
<evidence type="ECO:0000313" key="8">
    <source>
        <dbReference type="Proteomes" id="UP001218246"/>
    </source>
</evidence>
<dbReference type="PANTHER" id="PTHR43734">
    <property type="entry name" value="PHYTOENE DESATURASE"/>
    <property type="match status" value="1"/>
</dbReference>
<reference evidence="7 8" key="1">
    <citation type="submission" date="2023-04" db="EMBL/GenBank/DDBJ databases">
        <title>Ectobacillus antri isolated from activated sludge.</title>
        <authorList>
            <person name="Yan P."/>
            <person name="Liu X."/>
        </authorList>
    </citation>
    <scope>NUCLEOTIDE SEQUENCE [LARGE SCALE GENOMIC DNA]</scope>
    <source>
        <strain evidence="7 8">C18H</strain>
    </source>
</reference>
<dbReference type="RefSeq" id="WP_124565387.1">
    <property type="nucleotide sequence ID" value="NZ_JARRRY010000003.1"/>
</dbReference>
<evidence type="ECO:0000256" key="1">
    <source>
        <dbReference type="ARBA" id="ARBA00004829"/>
    </source>
</evidence>
<accession>A0ABT6H401</accession>
<dbReference type="SUPFAM" id="SSF51905">
    <property type="entry name" value="FAD/NAD(P)-binding domain"/>
    <property type="match status" value="1"/>
</dbReference>
<evidence type="ECO:0000256" key="3">
    <source>
        <dbReference type="ARBA" id="ARBA00023002"/>
    </source>
</evidence>
<protein>
    <submittedName>
        <fullName evidence="7">Phytoene desaturase family protein</fullName>
        <ecNumber evidence="7">1.-.-.-</ecNumber>
    </submittedName>
</protein>
<dbReference type="Gene3D" id="3.50.50.60">
    <property type="entry name" value="FAD/NAD(P)-binding domain"/>
    <property type="match status" value="2"/>
</dbReference>
<dbReference type="GO" id="GO:0016491">
    <property type="term" value="F:oxidoreductase activity"/>
    <property type="evidence" value="ECO:0007669"/>
    <property type="project" value="UniProtKB-KW"/>
</dbReference>